<dbReference type="SUPFAM" id="SSF56801">
    <property type="entry name" value="Acetyl-CoA synthetase-like"/>
    <property type="match status" value="1"/>
</dbReference>
<name>A0ABX2DNT1_9BACL</name>
<evidence type="ECO:0000313" key="3">
    <source>
        <dbReference type="EMBL" id="NQX46105.1"/>
    </source>
</evidence>
<gene>
    <name evidence="3" type="ORF">HQN87_12250</name>
</gene>
<dbReference type="PANTHER" id="PTHR22754">
    <property type="entry name" value="DISCO-INTERACTING PROTEIN 2 DIP2 -RELATED"/>
    <property type="match status" value="1"/>
</dbReference>
<dbReference type="Pfam" id="PF00501">
    <property type="entry name" value="AMP-binding"/>
    <property type="match status" value="1"/>
</dbReference>
<dbReference type="InterPro" id="IPR020845">
    <property type="entry name" value="AMP-binding_CS"/>
</dbReference>
<sequence length="558" mass="63222">MMNLSTLLTNVSTVEDKGITFITNSKETYVSYSETYSKALRMLNFLQGQNMGKGSHLLFQIEDTETVIIVIWACLLGGIVPVPCACGYNEKHLELLQSISISLDHPFLVISHKHDSFLRKFSKRNDISFDLLWRNIIILDDLSFLEEESAGSVEVNGKFDETLILFSSGTTGQPKGIAFNNCNLIENIIAVTESLKFRRDDRELSWTPLHHVLGLIFHFLAIFSQVNQYLMPSTSFVQRPLLWLELISKYQITISFSPNFGYKLCVDNADTDEAAMKQLNLGSLRMLITGAEPISTVIINQFISKFVKYGLKKKSICAGYGLTEASVVTMSEIDEELRELCIDREQYQLGQSIRLSESESKNNIFLISQGKFYACSEVLISDEEGRELPEGTIGYIQICGNSVADRYYSERGMFSLKSENGWFNTKDCGFLYKGELYVTGRMKDMIIINGKNYFLNDVERVIESLQRVEKGSVVCLSHSNTNEGTEEIITMIEWNDSGKGTEFEAISKEVKSIVNRNLGLEIKRVLPVSKIEKTANGKIQRHEMLKLYEEYLIAQPTL</sequence>
<evidence type="ECO:0000259" key="2">
    <source>
        <dbReference type="Pfam" id="PF00501"/>
    </source>
</evidence>
<proteinExistence type="inferred from homology"/>
<dbReference type="RefSeq" id="WP_173132992.1">
    <property type="nucleotide sequence ID" value="NZ_JABMKX010000006.1"/>
</dbReference>
<keyword evidence="4" id="KW-1185">Reference proteome</keyword>
<feature type="domain" description="AMP-dependent synthetase/ligase" evidence="2">
    <location>
        <begin position="23"/>
        <end position="408"/>
    </location>
</feature>
<dbReference type="PROSITE" id="PS00455">
    <property type="entry name" value="AMP_BINDING"/>
    <property type="match status" value="1"/>
</dbReference>
<protein>
    <submittedName>
        <fullName evidence="3">AMP-binding protein</fullName>
    </submittedName>
</protein>
<comment type="caution">
    <text evidence="3">The sequence shown here is derived from an EMBL/GenBank/DDBJ whole genome shotgun (WGS) entry which is preliminary data.</text>
</comment>
<dbReference type="InterPro" id="IPR042099">
    <property type="entry name" value="ANL_N_sf"/>
</dbReference>
<organism evidence="3 4">
    <name type="scientific">Paenibacillus tritici</name>
    <dbReference type="NCBI Taxonomy" id="1873425"/>
    <lineage>
        <taxon>Bacteria</taxon>
        <taxon>Bacillati</taxon>
        <taxon>Bacillota</taxon>
        <taxon>Bacilli</taxon>
        <taxon>Bacillales</taxon>
        <taxon>Paenibacillaceae</taxon>
        <taxon>Paenibacillus</taxon>
    </lineage>
</organism>
<dbReference type="Proteomes" id="UP000711047">
    <property type="component" value="Unassembled WGS sequence"/>
</dbReference>
<dbReference type="InterPro" id="IPR000873">
    <property type="entry name" value="AMP-dep_synth/lig_dom"/>
</dbReference>
<comment type="similarity">
    <text evidence="1">Belongs to the ATP-dependent AMP-binding enzyme family.</text>
</comment>
<evidence type="ECO:0000313" key="4">
    <source>
        <dbReference type="Proteomes" id="UP000711047"/>
    </source>
</evidence>
<dbReference type="Gene3D" id="3.30.300.30">
    <property type="match status" value="1"/>
</dbReference>
<dbReference type="Gene3D" id="3.40.50.12780">
    <property type="entry name" value="N-terminal domain of ligase-like"/>
    <property type="match status" value="1"/>
</dbReference>
<accession>A0ABX2DNT1</accession>
<reference evidence="3 4" key="1">
    <citation type="submission" date="2020-05" db="EMBL/GenBank/DDBJ databases">
        <title>Paenibacillus glebae, sp. nov., Paenibacillus humi sp. nov., Paenibacillus pedi sp. nov., Paenibacillus terrestris sp. nov. and Paenibacillus terricola sp. nov., isolated from a forest top soil sample.</title>
        <authorList>
            <person name="Qi S."/>
            <person name="Carlier A."/>
            <person name="Cnockaert M."/>
            <person name="Vandamme P."/>
        </authorList>
    </citation>
    <scope>NUCLEOTIDE SEQUENCE [LARGE SCALE GENOMIC DNA]</scope>
    <source>
        <strain evidence="3 4">LMG 29502</strain>
    </source>
</reference>
<dbReference type="InterPro" id="IPR045851">
    <property type="entry name" value="AMP-bd_C_sf"/>
</dbReference>
<dbReference type="EMBL" id="JABMKX010000006">
    <property type="protein sequence ID" value="NQX46105.1"/>
    <property type="molecule type" value="Genomic_DNA"/>
</dbReference>
<dbReference type="PANTHER" id="PTHR22754:SF32">
    <property type="entry name" value="DISCO-INTERACTING PROTEIN 2"/>
    <property type="match status" value="1"/>
</dbReference>
<evidence type="ECO:0000256" key="1">
    <source>
        <dbReference type="ARBA" id="ARBA00006432"/>
    </source>
</evidence>